<proteinExistence type="predicted"/>
<keyword evidence="1" id="KW-0343">GTPase activation</keyword>
<organism evidence="4 5">
    <name type="scientific">Mya arenaria</name>
    <name type="common">Soft-shell clam</name>
    <dbReference type="NCBI Taxonomy" id="6604"/>
    <lineage>
        <taxon>Eukaryota</taxon>
        <taxon>Metazoa</taxon>
        <taxon>Spiralia</taxon>
        <taxon>Lophotrochozoa</taxon>
        <taxon>Mollusca</taxon>
        <taxon>Bivalvia</taxon>
        <taxon>Autobranchia</taxon>
        <taxon>Heteroconchia</taxon>
        <taxon>Euheterodonta</taxon>
        <taxon>Imparidentia</taxon>
        <taxon>Neoheterodontei</taxon>
        <taxon>Myida</taxon>
        <taxon>Myoidea</taxon>
        <taxon>Myidae</taxon>
        <taxon>Mya</taxon>
    </lineage>
</organism>
<keyword evidence="2" id="KW-0433">Leucine-rich repeat</keyword>
<dbReference type="EMBL" id="CP111017">
    <property type="protein sequence ID" value="WAR07593.1"/>
    <property type="molecule type" value="Genomic_DNA"/>
</dbReference>
<evidence type="ECO:0000256" key="1">
    <source>
        <dbReference type="ARBA" id="ARBA00022468"/>
    </source>
</evidence>
<accession>A0ABY7EC52</accession>
<keyword evidence="3" id="KW-0677">Repeat</keyword>
<sequence>VNSTLETLNVSWNGLGYEGTVALCKCLKRNVGLKDLDVSNNRLNWSCASLMAEGMRFNSILNKLRIGHNPLTTTGVMDILEAIATEESVVSFLDCSVGS</sequence>
<feature type="non-terminal residue" evidence="4">
    <location>
        <position position="1"/>
    </location>
</feature>
<evidence type="ECO:0000256" key="2">
    <source>
        <dbReference type="ARBA" id="ARBA00022614"/>
    </source>
</evidence>
<protein>
    <submittedName>
        <fullName evidence="4">LR74B-like protein</fullName>
    </submittedName>
</protein>
<feature type="non-terminal residue" evidence="4">
    <location>
        <position position="99"/>
    </location>
</feature>
<evidence type="ECO:0000313" key="5">
    <source>
        <dbReference type="Proteomes" id="UP001164746"/>
    </source>
</evidence>
<dbReference type="Pfam" id="PF13516">
    <property type="entry name" value="LRR_6"/>
    <property type="match status" value="2"/>
</dbReference>
<reference evidence="4" key="1">
    <citation type="submission" date="2022-11" db="EMBL/GenBank/DDBJ databases">
        <title>Centuries of genome instability and evolution in soft-shell clam transmissible cancer (bioRxiv).</title>
        <authorList>
            <person name="Hart S.F.M."/>
            <person name="Yonemitsu M.A."/>
            <person name="Giersch R.M."/>
            <person name="Beal B.F."/>
            <person name="Arriagada G."/>
            <person name="Davis B.W."/>
            <person name="Ostrander E.A."/>
            <person name="Goff S.P."/>
            <person name="Metzger M.J."/>
        </authorList>
    </citation>
    <scope>NUCLEOTIDE SEQUENCE</scope>
    <source>
        <strain evidence="4">MELC-2E11</strain>
        <tissue evidence="4">Siphon/mantle</tissue>
    </source>
</reference>
<gene>
    <name evidence="4" type="ORF">MAR_017551</name>
</gene>
<dbReference type="InterPro" id="IPR032675">
    <property type="entry name" value="LRR_dom_sf"/>
</dbReference>
<dbReference type="InterPro" id="IPR027038">
    <property type="entry name" value="RanGap"/>
</dbReference>
<evidence type="ECO:0000313" key="4">
    <source>
        <dbReference type="EMBL" id="WAR07593.1"/>
    </source>
</evidence>
<evidence type="ECO:0000256" key="3">
    <source>
        <dbReference type="ARBA" id="ARBA00022737"/>
    </source>
</evidence>
<dbReference type="InterPro" id="IPR001611">
    <property type="entry name" value="Leu-rich_rpt"/>
</dbReference>
<dbReference type="Gene3D" id="3.80.10.10">
    <property type="entry name" value="Ribonuclease Inhibitor"/>
    <property type="match status" value="1"/>
</dbReference>
<name>A0ABY7EC52_MYAAR</name>
<dbReference type="Proteomes" id="UP001164746">
    <property type="component" value="Chromosome 6"/>
</dbReference>
<dbReference type="PANTHER" id="PTHR24113:SF12">
    <property type="entry name" value="RAN GTPASE-ACTIVATING PROTEIN 1"/>
    <property type="match status" value="1"/>
</dbReference>
<keyword evidence="5" id="KW-1185">Reference proteome</keyword>
<dbReference type="SUPFAM" id="SSF52047">
    <property type="entry name" value="RNI-like"/>
    <property type="match status" value="1"/>
</dbReference>
<dbReference type="SMART" id="SM00368">
    <property type="entry name" value="LRR_RI"/>
    <property type="match status" value="3"/>
</dbReference>
<dbReference type="PANTHER" id="PTHR24113">
    <property type="entry name" value="RAN GTPASE-ACTIVATING PROTEIN 1"/>
    <property type="match status" value="1"/>
</dbReference>